<name>A0A0F9IX70_9ZZZZ</name>
<accession>A0A0F9IX70</accession>
<dbReference type="EMBL" id="LAZR01011408">
    <property type="protein sequence ID" value="KKM61848.1"/>
    <property type="molecule type" value="Genomic_DNA"/>
</dbReference>
<evidence type="ECO:0000313" key="1">
    <source>
        <dbReference type="EMBL" id="KKM61848.1"/>
    </source>
</evidence>
<reference evidence="1" key="1">
    <citation type="journal article" date="2015" name="Nature">
        <title>Complex archaea that bridge the gap between prokaryotes and eukaryotes.</title>
        <authorList>
            <person name="Spang A."/>
            <person name="Saw J.H."/>
            <person name="Jorgensen S.L."/>
            <person name="Zaremba-Niedzwiedzka K."/>
            <person name="Martijn J."/>
            <person name="Lind A.E."/>
            <person name="van Eijk R."/>
            <person name="Schleper C."/>
            <person name="Guy L."/>
            <person name="Ettema T.J."/>
        </authorList>
    </citation>
    <scope>NUCLEOTIDE SEQUENCE</scope>
</reference>
<sequence length="130" mass="14616">MILNWLHKIAQRSGYLYPELGGGWNMINWATKEKELNIRRDELRQKAASRAESLGHELKPWSNINSSYCAKCARRVQLFSVNSNAAVVGSGGLEGGRIQGRAVYEPCSGDAITPYELPDEWGHTHGMQKW</sequence>
<comment type="caution">
    <text evidence="1">The sequence shown here is derived from an EMBL/GenBank/DDBJ whole genome shotgun (WGS) entry which is preliminary data.</text>
</comment>
<protein>
    <submittedName>
        <fullName evidence="1">Uncharacterized protein</fullName>
    </submittedName>
</protein>
<dbReference type="AlphaFoldDB" id="A0A0F9IX70"/>
<organism evidence="1">
    <name type="scientific">marine sediment metagenome</name>
    <dbReference type="NCBI Taxonomy" id="412755"/>
    <lineage>
        <taxon>unclassified sequences</taxon>
        <taxon>metagenomes</taxon>
        <taxon>ecological metagenomes</taxon>
    </lineage>
</organism>
<gene>
    <name evidence="1" type="ORF">LCGC14_1527630</name>
</gene>
<proteinExistence type="predicted"/>